<dbReference type="Gene3D" id="2.170.130.10">
    <property type="entry name" value="TonB-dependent receptor, plug domain"/>
    <property type="match status" value="1"/>
</dbReference>
<dbReference type="EMBL" id="MARB01000030">
    <property type="protein sequence ID" value="ODJ86002.1"/>
    <property type="molecule type" value="Genomic_DNA"/>
</dbReference>
<sequence length="696" mass="76008">MRLRALSLAISSLLATSCLHAEEQAEKLGEIYVEGKADTTPAVTRTQLDDSSQGLPADGGDFLRDINGVSGIRMGGHGIDPVIRGQSQNRLNIILDGAYIHGGCPNRMDPPTAYSALESYDSVTVIKGSQTVIYGGGGSGGTVLFERQPPRFKDGKSYLGEVDAGYKGNSKTKEFSADIAAGSETGYIRGVLGYKDADNYEDGDGNEVRSAYENRSGNLILGYMPDQDKRLELNFEATREDDTLFAGAGMDSPKSDADNIRFKYQQSDGLGPFAGIRAEIYSSQVDHLMDNFSLRELSAPMLMGVPATSDTAGGRLYGDIMVGGSNLTIGIDYQNNERDADRFSGMPMMAQPTTLQSIMWPGAELEQTGLFAELAMPLGEENLLKLGMRYDRIDASISRGDEKPDLGPSPTPNNLYAAYYAETSDEQTENNVGGFIHYEHTLGDGSLFAGFSRSVRTADATERYLASFSRNMMTGMDSSWVGNPELEAEKHHQLEVGYKWQNAGLDTDITLYYNDVSDYILRDKARGQDGILVANGTANIYRNVDAEFYGIEWQAGYRLSNSLKTSASLAYVRAENSTDDRLIAQIAPLEATVSLDYASGDWELGGSVRANAKQTRADLENGSGQDVQETPGWGVIDLHNRYALSKNSSIRFGVDNLLDKRFAYHVNRANVDPFNPEAIQVNEPGREVWLRGSVKF</sequence>
<feature type="domain" description="TonB-dependent receptor-like beta-barrel" evidence="11">
    <location>
        <begin position="184"/>
        <end position="657"/>
    </location>
</feature>
<keyword evidence="4 8" id="KW-0812">Transmembrane</keyword>
<feature type="chain" id="PRO_5030999753" evidence="10">
    <location>
        <begin position="22"/>
        <end position="696"/>
    </location>
</feature>
<dbReference type="RefSeq" id="WP_069128060.1">
    <property type="nucleotide sequence ID" value="NZ_MARB01000030.1"/>
</dbReference>
<evidence type="ECO:0000256" key="6">
    <source>
        <dbReference type="ARBA" id="ARBA00023136"/>
    </source>
</evidence>
<keyword evidence="5 9" id="KW-0798">TonB box</keyword>
<dbReference type="Gene3D" id="2.40.170.20">
    <property type="entry name" value="TonB-dependent receptor, beta-barrel domain"/>
    <property type="match status" value="1"/>
</dbReference>
<dbReference type="OrthoDB" id="5332150at2"/>
<evidence type="ECO:0000256" key="7">
    <source>
        <dbReference type="ARBA" id="ARBA00023237"/>
    </source>
</evidence>
<reference evidence="13 14" key="1">
    <citation type="submission" date="2016-06" db="EMBL/GenBank/DDBJ databases">
        <title>Genome sequence of endosymbiont of Candidatus Endolucinida thiodiazotropha.</title>
        <authorList>
            <person name="Poehlein A."/>
            <person name="Koenig S."/>
            <person name="Heiden S.E."/>
            <person name="Thuermer A."/>
            <person name="Voget S."/>
            <person name="Daniel R."/>
            <person name="Markert S."/>
            <person name="Gros O."/>
            <person name="Schweder T."/>
        </authorList>
    </citation>
    <scope>NUCLEOTIDE SEQUENCE [LARGE SCALE GENOMIC DNA]</scope>
    <source>
        <strain evidence="13 14">COS</strain>
    </source>
</reference>
<keyword evidence="2 8" id="KW-0813">Transport</keyword>
<keyword evidence="14" id="KW-1185">Reference proteome</keyword>
<evidence type="ECO:0000256" key="3">
    <source>
        <dbReference type="ARBA" id="ARBA00022452"/>
    </source>
</evidence>
<dbReference type="NCBIfam" id="TIGR01778">
    <property type="entry name" value="TonB-copper"/>
    <property type="match status" value="1"/>
</dbReference>
<proteinExistence type="inferred from homology"/>
<evidence type="ECO:0000256" key="9">
    <source>
        <dbReference type="RuleBase" id="RU003357"/>
    </source>
</evidence>
<evidence type="ECO:0000259" key="11">
    <source>
        <dbReference type="Pfam" id="PF00593"/>
    </source>
</evidence>
<dbReference type="PANTHER" id="PTHR30069:SF49">
    <property type="entry name" value="OUTER MEMBRANE PROTEIN C"/>
    <property type="match status" value="1"/>
</dbReference>
<evidence type="ECO:0000256" key="5">
    <source>
        <dbReference type="ARBA" id="ARBA00023077"/>
    </source>
</evidence>
<dbReference type="InterPro" id="IPR010100">
    <property type="entry name" value="TonB-dep_Cu_rcpt"/>
</dbReference>
<name>A0A7Z0VI58_9GAMM</name>
<keyword evidence="7 8" id="KW-0998">Cell outer membrane</keyword>
<evidence type="ECO:0000259" key="12">
    <source>
        <dbReference type="Pfam" id="PF07715"/>
    </source>
</evidence>
<protein>
    <submittedName>
        <fullName evidence="13">Heme/hemopexin utilization protein C</fullName>
    </submittedName>
</protein>
<accession>A0A7Z0VI58</accession>
<evidence type="ECO:0000256" key="8">
    <source>
        <dbReference type="PROSITE-ProRule" id="PRU01360"/>
    </source>
</evidence>
<comment type="caution">
    <text evidence="13">The sequence shown here is derived from an EMBL/GenBank/DDBJ whole genome shotgun (WGS) entry which is preliminary data.</text>
</comment>
<evidence type="ECO:0000256" key="10">
    <source>
        <dbReference type="SAM" id="SignalP"/>
    </source>
</evidence>
<dbReference type="PROSITE" id="PS52016">
    <property type="entry name" value="TONB_DEPENDENT_REC_3"/>
    <property type="match status" value="1"/>
</dbReference>
<dbReference type="PROSITE" id="PS51257">
    <property type="entry name" value="PROKAR_LIPOPROTEIN"/>
    <property type="match status" value="1"/>
</dbReference>
<organism evidence="13 14">
    <name type="scientific">Candidatus Thiodiazotropha endolucinida</name>
    <dbReference type="NCBI Taxonomy" id="1655433"/>
    <lineage>
        <taxon>Bacteria</taxon>
        <taxon>Pseudomonadati</taxon>
        <taxon>Pseudomonadota</taxon>
        <taxon>Gammaproteobacteria</taxon>
        <taxon>Chromatiales</taxon>
        <taxon>Sedimenticolaceae</taxon>
        <taxon>Candidatus Thiodiazotropha</taxon>
    </lineage>
</organism>
<evidence type="ECO:0000256" key="4">
    <source>
        <dbReference type="ARBA" id="ARBA00022692"/>
    </source>
</evidence>
<dbReference type="GO" id="GO:0009279">
    <property type="term" value="C:cell outer membrane"/>
    <property type="evidence" value="ECO:0007669"/>
    <property type="project" value="UniProtKB-SubCell"/>
</dbReference>
<evidence type="ECO:0000313" key="13">
    <source>
        <dbReference type="EMBL" id="ODJ86002.1"/>
    </source>
</evidence>
<dbReference type="Pfam" id="PF00593">
    <property type="entry name" value="TonB_dep_Rec_b-barrel"/>
    <property type="match status" value="1"/>
</dbReference>
<dbReference type="InterPro" id="IPR039426">
    <property type="entry name" value="TonB-dep_rcpt-like"/>
</dbReference>
<comment type="similarity">
    <text evidence="8 9">Belongs to the TonB-dependent receptor family.</text>
</comment>
<feature type="signal peptide" evidence="10">
    <location>
        <begin position="1"/>
        <end position="21"/>
    </location>
</feature>
<dbReference type="Pfam" id="PF07715">
    <property type="entry name" value="Plug"/>
    <property type="match status" value="1"/>
</dbReference>
<dbReference type="GO" id="GO:0015344">
    <property type="term" value="F:siderophore uptake transmembrane transporter activity"/>
    <property type="evidence" value="ECO:0007669"/>
    <property type="project" value="TreeGrafter"/>
</dbReference>
<keyword evidence="3 8" id="KW-1134">Transmembrane beta strand</keyword>
<comment type="subcellular location">
    <subcellularLocation>
        <location evidence="1 8">Cell outer membrane</location>
        <topology evidence="1 8">Multi-pass membrane protein</topology>
    </subcellularLocation>
</comment>
<dbReference type="InterPro" id="IPR012910">
    <property type="entry name" value="Plug_dom"/>
</dbReference>
<dbReference type="InterPro" id="IPR000531">
    <property type="entry name" value="Beta-barrel_TonB"/>
</dbReference>
<gene>
    <name evidence="13" type="primary">hxuC</name>
    <name evidence="13" type="ORF">CODIS_38080</name>
</gene>
<evidence type="ECO:0000256" key="1">
    <source>
        <dbReference type="ARBA" id="ARBA00004571"/>
    </source>
</evidence>
<dbReference type="InterPro" id="IPR036942">
    <property type="entry name" value="Beta-barrel_TonB_sf"/>
</dbReference>
<dbReference type="CDD" id="cd01347">
    <property type="entry name" value="ligand_gated_channel"/>
    <property type="match status" value="1"/>
</dbReference>
<dbReference type="Proteomes" id="UP000094769">
    <property type="component" value="Unassembled WGS sequence"/>
</dbReference>
<evidence type="ECO:0000256" key="2">
    <source>
        <dbReference type="ARBA" id="ARBA00022448"/>
    </source>
</evidence>
<evidence type="ECO:0000313" key="14">
    <source>
        <dbReference type="Proteomes" id="UP000094769"/>
    </source>
</evidence>
<feature type="domain" description="TonB-dependent receptor plug" evidence="12">
    <location>
        <begin position="42"/>
        <end position="142"/>
    </location>
</feature>
<dbReference type="GO" id="GO:0044718">
    <property type="term" value="P:siderophore transmembrane transport"/>
    <property type="evidence" value="ECO:0007669"/>
    <property type="project" value="TreeGrafter"/>
</dbReference>
<dbReference type="PANTHER" id="PTHR30069">
    <property type="entry name" value="TONB-DEPENDENT OUTER MEMBRANE RECEPTOR"/>
    <property type="match status" value="1"/>
</dbReference>
<dbReference type="AlphaFoldDB" id="A0A7Z0VI58"/>
<dbReference type="InterPro" id="IPR037066">
    <property type="entry name" value="Plug_dom_sf"/>
</dbReference>
<keyword evidence="6 8" id="KW-0472">Membrane</keyword>
<keyword evidence="10" id="KW-0732">Signal</keyword>
<dbReference type="SUPFAM" id="SSF56935">
    <property type="entry name" value="Porins"/>
    <property type="match status" value="1"/>
</dbReference>